<dbReference type="EMBL" id="FWFR01000003">
    <property type="protein sequence ID" value="SLN69633.1"/>
    <property type="molecule type" value="Genomic_DNA"/>
</dbReference>
<proteinExistence type="inferred from homology"/>
<evidence type="ECO:0000256" key="6">
    <source>
        <dbReference type="ARBA" id="ARBA00022500"/>
    </source>
</evidence>
<dbReference type="GO" id="GO:0009288">
    <property type="term" value="C:bacterial-type flagellum"/>
    <property type="evidence" value="ECO:0007669"/>
    <property type="project" value="InterPro"/>
</dbReference>
<comment type="subcellular location">
    <subcellularLocation>
        <location evidence="1">Cell membrane</location>
        <topology evidence="1">Peripheral membrane protein</topology>
        <orientation evidence="1">Cytoplasmic side</orientation>
    </subcellularLocation>
</comment>
<keyword evidence="10" id="KW-1006">Bacterial flagellum protein export</keyword>
<evidence type="ECO:0000256" key="1">
    <source>
        <dbReference type="ARBA" id="ARBA00004413"/>
    </source>
</evidence>
<evidence type="ECO:0000256" key="11">
    <source>
        <dbReference type="SAM" id="Coils"/>
    </source>
</evidence>
<keyword evidence="13" id="KW-1185">Reference proteome</keyword>
<dbReference type="GO" id="GO:0071973">
    <property type="term" value="P:bacterial-type flagellum-dependent cell motility"/>
    <property type="evidence" value="ECO:0007669"/>
    <property type="project" value="InterPro"/>
</dbReference>
<dbReference type="Gene3D" id="1.10.287.1700">
    <property type="match status" value="1"/>
</dbReference>
<accession>A0A1Y5TQD2</accession>
<dbReference type="Pfam" id="PF02050">
    <property type="entry name" value="FliJ"/>
    <property type="match status" value="1"/>
</dbReference>
<feature type="coiled-coil region" evidence="11">
    <location>
        <begin position="66"/>
        <end position="127"/>
    </location>
</feature>
<evidence type="ECO:0000256" key="5">
    <source>
        <dbReference type="ARBA" id="ARBA00022475"/>
    </source>
</evidence>
<evidence type="ECO:0000256" key="8">
    <source>
        <dbReference type="ARBA" id="ARBA00022927"/>
    </source>
</evidence>
<dbReference type="Proteomes" id="UP000193200">
    <property type="component" value="Unassembled WGS sequence"/>
</dbReference>
<name>A0A1Y5TQD2_9PROT</name>
<dbReference type="InParanoid" id="A0A1Y5TQD2"/>
<keyword evidence="7" id="KW-1005">Bacterial flagellum biogenesis</keyword>
<gene>
    <name evidence="12" type="ORF">OCH7691_03217</name>
</gene>
<dbReference type="OrthoDB" id="7273723at2"/>
<keyword evidence="12" id="KW-0966">Cell projection</keyword>
<dbReference type="AlphaFoldDB" id="A0A1Y5TQD2"/>
<keyword evidence="12" id="KW-0282">Flagellum</keyword>
<dbReference type="RefSeq" id="WP_085884584.1">
    <property type="nucleotide sequence ID" value="NZ_FWFR01000003.1"/>
</dbReference>
<evidence type="ECO:0000256" key="9">
    <source>
        <dbReference type="ARBA" id="ARBA00023136"/>
    </source>
</evidence>
<comment type="similarity">
    <text evidence="2">Belongs to the FliJ family.</text>
</comment>
<keyword evidence="12" id="KW-0969">Cilium</keyword>
<evidence type="ECO:0000313" key="13">
    <source>
        <dbReference type="Proteomes" id="UP000193200"/>
    </source>
</evidence>
<dbReference type="GO" id="GO:0006935">
    <property type="term" value="P:chemotaxis"/>
    <property type="evidence" value="ECO:0007669"/>
    <property type="project" value="UniProtKB-KW"/>
</dbReference>
<dbReference type="GO" id="GO:0015031">
    <property type="term" value="P:protein transport"/>
    <property type="evidence" value="ECO:0007669"/>
    <property type="project" value="UniProtKB-KW"/>
</dbReference>
<evidence type="ECO:0000256" key="10">
    <source>
        <dbReference type="ARBA" id="ARBA00023225"/>
    </source>
</evidence>
<keyword evidence="8" id="KW-0653">Protein transport</keyword>
<evidence type="ECO:0000313" key="12">
    <source>
        <dbReference type="EMBL" id="SLN69633.1"/>
    </source>
</evidence>
<dbReference type="GO" id="GO:0005886">
    <property type="term" value="C:plasma membrane"/>
    <property type="evidence" value="ECO:0007669"/>
    <property type="project" value="UniProtKB-SubCell"/>
</dbReference>
<keyword evidence="4" id="KW-0813">Transport</keyword>
<sequence>MSTKGLNTLIRAQRWRLDEQRRQLAELGRMKSEMETQVAAIDDQFAAEQRAAGEDRDVVFAFPAYAREMRTRRNAILQSVEELERQIERAHEDVSAAFQELKRYELAVEADERKRELAERRREQRDMDERAARMLMRRAGY</sequence>
<protein>
    <recommendedName>
        <fullName evidence="3">Flagellar FliJ protein</fullName>
    </recommendedName>
</protein>
<dbReference type="GO" id="GO:0044781">
    <property type="term" value="P:bacterial-type flagellum organization"/>
    <property type="evidence" value="ECO:0007669"/>
    <property type="project" value="UniProtKB-KW"/>
</dbReference>
<evidence type="ECO:0000256" key="4">
    <source>
        <dbReference type="ARBA" id="ARBA00022448"/>
    </source>
</evidence>
<evidence type="ECO:0000256" key="7">
    <source>
        <dbReference type="ARBA" id="ARBA00022795"/>
    </source>
</evidence>
<dbReference type="InterPro" id="IPR012823">
    <property type="entry name" value="Flagell_FliJ"/>
</dbReference>
<reference evidence="12 13" key="1">
    <citation type="submission" date="2017-03" db="EMBL/GenBank/DDBJ databases">
        <authorList>
            <person name="Afonso C.L."/>
            <person name="Miller P.J."/>
            <person name="Scott M.A."/>
            <person name="Spackman E."/>
            <person name="Goraichik I."/>
            <person name="Dimitrov K.M."/>
            <person name="Suarez D.L."/>
            <person name="Swayne D.E."/>
        </authorList>
    </citation>
    <scope>NUCLEOTIDE SEQUENCE [LARGE SCALE GENOMIC DNA]</scope>
    <source>
        <strain evidence="12 13">CECT 7691</strain>
    </source>
</reference>
<evidence type="ECO:0000256" key="2">
    <source>
        <dbReference type="ARBA" id="ARBA00010004"/>
    </source>
</evidence>
<dbReference type="InterPro" id="IPR053716">
    <property type="entry name" value="Flag_assembly_chemotaxis_eff"/>
</dbReference>
<keyword evidence="5" id="KW-1003">Cell membrane</keyword>
<keyword evidence="6" id="KW-0145">Chemotaxis</keyword>
<keyword evidence="9" id="KW-0472">Membrane</keyword>
<keyword evidence="11" id="KW-0175">Coiled coil</keyword>
<organism evidence="12 13">
    <name type="scientific">Oceanibacterium hippocampi</name>
    <dbReference type="NCBI Taxonomy" id="745714"/>
    <lineage>
        <taxon>Bacteria</taxon>
        <taxon>Pseudomonadati</taxon>
        <taxon>Pseudomonadota</taxon>
        <taxon>Alphaproteobacteria</taxon>
        <taxon>Sneathiellales</taxon>
        <taxon>Sneathiellaceae</taxon>
        <taxon>Oceanibacterium</taxon>
    </lineage>
</organism>
<evidence type="ECO:0000256" key="3">
    <source>
        <dbReference type="ARBA" id="ARBA00020392"/>
    </source>
</evidence>